<gene>
    <name evidence="1" type="ORF">C273_08112</name>
</gene>
<dbReference type="Pfam" id="PF11042">
    <property type="entry name" value="DUF2750"/>
    <property type="match status" value="1"/>
</dbReference>
<evidence type="ECO:0000313" key="2">
    <source>
        <dbReference type="Proteomes" id="UP000009885"/>
    </source>
</evidence>
<keyword evidence="2" id="KW-1185">Reference proteome</keyword>
<dbReference type="AlphaFoldDB" id="K9AIR5"/>
<dbReference type="STRING" id="1229783.C273_08112"/>
<organism evidence="1 2">
    <name type="scientific">Staphylococcus massiliensis S46</name>
    <dbReference type="NCBI Taxonomy" id="1229783"/>
    <lineage>
        <taxon>Bacteria</taxon>
        <taxon>Bacillati</taxon>
        <taxon>Bacillota</taxon>
        <taxon>Bacilli</taxon>
        <taxon>Bacillales</taxon>
        <taxon>Staphylococcaceae</taxon>
        <taxon>Staphylococcus</taxon>
    </lineage>
</organism>
<dbReference type="EMBL" id="AMSQ01000012">
    <property type="protein sequence ID" value="EKU47189.1"/>
    <property type="molecule type" value="Genomic_DNA"/>
</dbReference>
<dbReference type="InterPro" id="IPR021284">
    <property type="entry name" value="DUF2750"/>
</dbReference>
<dbReference type="PATRIC" id="fig|1229783.3.peg.1634"/>
<evidence type="ECO:0008006" key="3">
    <source>
        <dbReference type="Google" id="ProtNLM"/>
    </source>
</evidence>
<dbReference type="eggNOG" id="ENOG503054P">
    <property type="taxonomic scope" value="Bacteria"/>
</dbReference>
<sequence length="220" mass="25610">MNLREEKFFKDIVEHETFYVAIKDKKFVKHQYNGEEVFVIWTEEALVHKYLDHYNIEADKVVPKDIDAFTTYERRNIFDEEDEILVNVTNTLEGHFINVVEATDEIVTVLNDIRLREFTQDVANTDRVIGLTNKETRNFITVTESDYNVDFIPVWSLSKRAEAVKDADFEECDLIDVEGEVFSEWLDGLRDDDKYVAIDLKPGVVGTIVSAQRLANELTF</sequence>
<proteinExistence type="predicted"/>
<comment type="caution">
    <text evidence="1">The sequence shown here is derived from an EMBL/GenBank/DDBJ whole genome shotgun (WGS) entry which is preliminary data.</text>
</comment>
<dbReference type="RefSeq" id="WP_009383953.1">
    <property type="nucleotide sequence ID" value="NZ_AMSQ01000012.1"/>
</dbReference>
<protein>
    <recommendedName>
        <fullName evidence="3">DUF2750 domain-containing protein</fullName>
    </recommendedName>
</protein>
<accession>K9AIR5</accession>
<evidence type="ECO:0000313" key="1">
    <source>
        <dbReference type="EMBL" id="EKU47189.1"/>
    </source>
</evidence>
<name>K9AIR5_9STAP</name>
<reference evidence="1 2" key="1">
    <citation type="journal article" date="2013" name="Genome Announc.">
        <title>Genome Sequence of Staphylococcus massiliensis Strain S46, Isolated from the Surface of Healthy Human Skin.</title>
        <authorList>
            <person name="Srivastav R."/>
            <person name="Singh A."/>
            <person name="Jangir P.K."/>
            <person name="Kumari C."/>
            <person name="Muduli S."/>
            <person name="Sharma R."/>
        </authorList>
    </citation>
    <scope>NUCLEOTIDE SEQUENCE [LARGE SCALE GENOMIC DNA]</scope>
    <source>
        <strain evidence="1 2">S46</strain>
    </source>
</reference>
<dbReference type="OrthoDB" id="2393156at2"/>
<dbReference type="Proteomes" id="UP000009885">
    <property type="component" value="Unassembled WGS sequence"/>
</dbReference>